<accession>A0ABN0NHL6</accession>
<organism evidence="2 3">
    <name type="scientific">Pseudoalteromonas undina</name>
    <dbReference type="NCBI Taxonomy" id="43660"/>
    <lineage>
        <taxon>Bacteria</taxon>
        <taxon>Pseudomonadati</taxon>
        <taxon>Pseudomonadota</taxon>
        <taxon>Gammaproteobacteria</taxon>
        <taxon>Alteromonadales</taxon>
        <taxon>Pseudoalteromonadaceae</taxon>
        <taxon>Pseudoalteromonas</taxon>
    </lineage>
</organism>
<dbReference type="InterPro" id="IPR003615">
    <property type="entry name" value="HNH_nuc"/>
</dbReference>
<gene>
    <name evidence="2" type="ORF">PUND_07874</name>
</gene>
<dbReference type="EMBL" id="AHCF02000017">
    <property type="protein sequence ID" value="ERG61013.1"/>
    <property type="molecule type" value="Genomic_DNA"/>
</dbReference>
<dbReference type="Proteomes" id="UP000016534">
    <property type="component" value="Unassembled WGS sequence"/>
</dbReference>
<reference evidence="2" key="1">
    <citation type="journal article" date="2012" name="J. Bacteriol.">
        <title>Genome sequences of type strains of seven species of the marine bacterium Pseudoalteromonas.</title>
        <authorList>
            <person name="Xie B.B."/>
            <person name="Shu Y.L."/>
            <person name="Qin Q.L."/>
            <person name="Rong J.C."/>
            <person name="Zhang X.Y."/>
            <person name="Chen X.L."/>
            <person name="Shi M."/>
            <person name="He H.L."/>
            <person name="Zhou B.C."/>
            <person name="Zhang Y.Z."/>
        </authorList>
    </citation>
    <scope>NUCLEOTIDE SEQUENCE [LARGE SCALE GENOMIC DNA]</scope>
    <source>
        <strain evidence="2">NCIMB 2128</strain>
    </source>
</reference>
<dbReference type="Pfam" id="PF13391">
    <property type="entry name" value="HNH_2"/>
    <property type="match status" value="1"/>
</dbReference>
<evidence type="ECO:0000259" key="1">
    <source>
        <dbReference type="Pfam" id="PF13391"/>
    </source>
</evidence>
<keyword evidence="3" id="KW-1185">Reference proteome</keyword>
<sequence length="264" mass="30450">MGSILKYPFTSHSWTLLSENIVIKKADKSLINSFESGVPKDIVIFFIDKKLGLGEHSEPLEFYINSNVFYITLNRKSSGRHYLTFSSAKNELSEMGISIGDNVWFEKSPTQKNKFYLYTKGYSKNSILPDLKKFEVTEGLGLVNYRLGQSYFRDNVIQECKGKCIVTNVTDHSILVASHIKPWKYSNNIEKYDGSNGLLLAPHVDKLFDRGLITFNNKGRIVISQLLSKRVLELWNINRDKNYFFTANQMHYMEYHGKEVFKGI</sequence>
<proteinExistence type="predicted"/>
<comment type="caution">
    <text evidence="2">The sequence shown here is derived from an EMBL/GenBank/DDBJ whole genome shotgun (WGS) entry which is preliminary data.</text>
</comment>
<reference evidence="2" key="2">
    <citation type="submission" date="2013-04" db="EMBL/GenBank/DDBJ databases">
        <title>Genome sequence of Pseudoalteromonas undina.</title>
        <authorList>
            <person name="Xie B.-B."/>
            <person name="Rong J.-C."/>
            <person name="Qin Q.-L."/>
            <person name="Shu Y.-L."/>
            <person name="Zhang Y.-Z."/>
        </authorList>
    </citation>
    <scope>NUCLEOTIDE SEQUENCE</scope>
    <source>
        <strain evidence="2">NCIMB 2128</strain>
    </source>
</reference>
<name>A0ABN0NHL6_9GAMM</name>
<protein>
    <recommendedName>
        <fullName evidence="1">HNH nuclease domain-containing protein</fullName>
    </recommendedName>
</protein>
<feature type="domain" description="HNH nuclease" evidence="1">
    <location>
        <begin position="164"/>
        <end position="216"/>
    </location>
</feature>
<evidence type="ECO:0000313" key="3">
    <source>
        <dbReference type="Proteomes" id="UP000016534"/>
    </source>
</evidence>
<evidence type="ECO:0000313" key="2">
    <source>
        <dbReference type="EMBL" id="ERG61013.1"/>
    </source>
</evidence>